<evidence type="ECO:0008006" key="3">
    <source>
        <dbReference type="Google" id="ProtNLM"/>
    </source>
</evidence>
<keyword evidence="2" id="KW-1185">Reference proteome</keyword>
<accession>A0AA35Q169</accession>
<dbReference type="EMBL" id="CABFNP030000812">
    <property type="protein sequence ID" value="CAI6087977.1"/>
    <property type="molecule type" value="Genomic_DNA"/>
</dbReference>
<protein>
    <recommendedName>
        <fullName evidence="3">Transcription factor domain-containing protein</fullName>
    </recommendedName>
</protein>
<dbReference type="AlphaFoldDB" id="A0AA35Q169"/>
<dbReference type="Proteomes" id="UP001160390">
    <property type="component" value="Unassembled WGS sequence"/>
</dbReference>
<sequence>MISLYELGHGIYPAAYLTIGSCARYARALGIHLSVESSLQSSVHDELDREERRRSWWAILPYSCQFHGPSPRKLKADSFVHLGCPAALGVNLQPTSDNIPPINDSFWDQGVRFIPLIFSSQGTLPRWIMANGNRNRRVPNSTALLPS</sequence>
<proteinExistence type="predicted"/>
<gene>
    <name evidence="1" type="ORF">CCHLO57077_00013109</name>
</gene>
<evidence type="ECO:0000313" key="2">
    <source>
        <dbReference type="Proteomes" id="UP001160390"/>
    </source>
</evidence>
<name>A0AA35Q169_9HYPO</name>
<evidence type="ECO:0000313" key="1">
    <source>
        <dbReference type="EMBL" id="CAI6087977.1"/>
    </source>
</evidence>
<dbReference type="CDD" id="cd12148">
    <property type="entry name" value="fungal_TF_MHR"/>
    <property type="match status" value="1"/>
</dbReference>
<comment type="caution">
    <text evidence="1">The sequence shown here is derived from an EMBL/GenBank/DDBJ whole genome shotgun (WGS) entry which is preliminary data.</text>
</comment>
<organism evidence="1 2">
    <name type="scientific">Clonostachys chloroleuca</name>
    <dbReference type="NCBI Taxonomy" id="1926264"/>
    <lineage>
        <taxon>Eukaryota</taxon>
        <taxon>Fungi</taxon>
        <taxon>Dikarya</taxon>
        <taxon>Ascomycota</taxon>
        <taxon>Pezizomycotina</taxon>
        <taxon>Sordariomycetes</taxon>
        <taxon>Hypocreomycetidae</taxon>
        <taxon>Hypocreales</taxon>
        <taxon>Bionectriaceae</taxon>
        <taxon>Clonostachys</taxon>
    </lineage>
</organism>
<reference evidence="1" key="1">
    <citation type="submission" date="2023-01" db="EMBL/GenBank/DDBJ databases">
        <authorList>
            <person name="Piombo E."/>
        </authorList>
    </citation>
    <scope>NUCLEOTIDE SEQUENCE</scope>
</reference>